<keyword evidence="5" id="KW-1185">Reference proteome</keyword>
<dbReference type="EMBL" id="KK113238">
    <property type="protein sequence ID" value="KFM59653.1"/>
    <property type="molecule type" value="Genomic_DNA"/>
</dbReference>
<evidence type="ECO:0000259" key="3">
    <source>
        <dbReference type="PROSITE" id="PS50203"/>
    </source>
</evidence>
<dbReference type="PANTHER" id="PTHR10183">
    <property type="entry name" value="CALPAIN"/>
    <property type="match status" value="1"/>
</dbReference>
<name>A0A087T3G4_STEMI</name>
<dbReference type="PROSITE" id="PS50203">
    <property type="entry name" value="CALPAIN_CAT"/>
    <property type="match status" value="1"/>
</dbReference>
<dbReference type="InterPro" id="IPR033883">
    <property type="entry name" value="C2_III"/>
</dbReference>
<comment type="caution">
    <text evidence="2">Lacks conserved residue(s) required for the propagation of feature annotation.</text>
</comment>
<reference evidence="4 5" key="1">
    <citation type="submission" date="2013-11" db="EMBL/GenBank/DDBJ databases">
        <title>Genome sequencing of Stegodyphus mimosarum.</title>
        <authorList>
            <person name="Bechsgaard J."/>
        </authorList>
    </citation>
    <scope>NUCLEOTIDE SEQUENCE [LARGE SCALE GENOMIC DNA]</scope>
</reference>
<organism evidence="4 5">
    <name type="scientific">Stegodyphus mimosarum</name>
    <name type="common">African social velvet spider</name>
    <dbReference type="NCBI Taxonomy" id="407821"/>
    <lineage>
        <taxon>Eukaryota</taxon>
        <taxon>Metazoa</taxon>
        <taxon>Ecdysozoa</taxon>
        <taxon>Arthropoda</taxon>
        <taxon>Chelicerata</taxon>
        <taxon>Arachnida</taxon>
        <taxon>Araneae</taxon>
        <taxon>Araneomorphae</taxon>
        <taxon>Entelegynae</taxon>
        <taxon>Eresoidea</taxon>
        <taxon>Eresidae</taxon>
        <taxon>Stegodyphus</taxon>
    </lineage>
</organism>
<protein>
    <submittedName>
        <fullName evidence="4">Calpain-A</fullName>
    </submittedName>
</protein>
<dbReference type="AlphaFoldDB" id="A0A087T3G4"/>
<dbReference type="Pfam" id="PF00648">
    <property type="entry name" value="Peptidase_C2"/>
    <property type="match status" value="1"/>
</dbReference>
<dbReference type="SMART" id="SM00720">
    <property type="entry name" value="calpain_III"/>
    <property type="match status" value="1"/>
</dbReference>
<feature type="non-terminal residue" evidence="4">
    <location>
        <position position="201"/>
    </location>
</feature>
<accession>A0A087T3G4</accession>
<dbReference type="Pfam" id="PF01067">
    <property type="entry name" value="Calpain_III"/>
    <property type="match status" value="1"/>
</dbReference>
<dbReference type="InterPro" id="IPR001300">
    <property type="entry name" value="Peptidase_C2_calpain_cat"/>
</dbReference>
<gene>
    <name evidence="4" type="ORF">X975_15395</name>
</gene>
<proteinExistence type="inferred from homology"/>
<feature type="domain" description="Calpain catalytic" evidence="3">
    <location>
        <begin position="1"/>
        <end position="31"/>
    </location>
</feature>
<dbReference type="OMA" id="TINGSWI"/>
<dbReference type="GO" id="GO:0006508">
    <property type="term" value="P:proteolysis"/>
    <property type="evidence" value="ECO:0007669"/>
    <property type="project" value="InterPro"/>
</dbReference>
<dbReference type="STRING" id="407821.A0A087T3G4"/>
<dbReference type="InterPro" id="IPR022683">
    <property type="entry name" value="Calpain_III"/>
</dbReference>
<dbReference type="Gene3D" id="2.60.120.380">
    <property type="match status" value="1"/>
</dbReference>
<dbReference type="Gene3D" id="3.90.70.10">
    <property type="entry name" value="Cysteine proteinases"/>
    <property type="match status" value="1"/>
</dbReference>
<evidence type="ECO:0000313" key="5">
    <source>
        <dbReference type="Proteomes" id="UP000054359"/>
    </source>
</evidence>
<evidence type="ECO:0000256" key="1">
    <source>
        <dbReference type="ARBA" id="ARBA00007623"/>
    </source>
</evidence>
<dbReference type="InterPro" id="IPR038765">
    <property type="entry name" value="Papain-like_cys_pep_sf"/>
</dbReference>
<evidence type="ECO:0000313" key="4">
    <source>
        <dbReference type="EMBL" id="KFM59653.1"/>
    </source>
</evidence>
<sequence>MDYSKRGDGEFWMSYQDFCREFEEVTICSLTPDLTYHNSHKKSKSKDPSQLATVMKSIYGRWEEGKSCGGSRNNLESYATNPQYLLTLSQKSSHDADHKCNIVIALMQLRRRCVRHPNRKMLQISFVVFKVKEPVRQTLKNFREIEEVGSSGPYVNYREVFGRFEIPPGNYIIVPATFEPNSPGSFYIRVYADTQASLREL</sequence>
<dbReference type="GO" id="GO:0005737">
    <property type="term" value="C:cytoplasm"/>
    <property type="evidence" value="ECO:0007669"/>
    <property type="project" value="TreeGrafter"/>
</dbReference>
<dbReference type="Proteomes" id="UP000054359">
    <property type="component" value="Unassembled WGS sequence"/>
</dbReference>
<dbReference type="SUPFAM" id="SSF54001">
    <property type="entry name" value="Cysteine proteinases"/>
    <property type="match status" value="1"/>
</dbReference>
<comment type="similarity">
    <text evidence="1">Belongs to the peptidase C2 family.</text>
</comment>
<dbReference type="OrthoDB" id="424753at2759"/>
<dbReference type="PANTHER" id="PTHR10183:SF30">
    <property type="entry name" value="CALPAIN-10"/>
    <property type="match status" value="1"/>
</dbReference>
<dbReference type="InterPro" id="IPR036213">
    <property type="entry name" value="Calpain_III_sf"/>
</dbReference>
<dbReference type="CDD" id="cd00214">
    <property type="entry name" value="Calpain_III"/>
    <property type="match status" value="1"/>
</dbReference>
<evidence type="ECO:0000256" key="2">
    <source>
        <dbReference type="PROSITE-ProRule" id="PRU00239"/>
    </source>
</evidence>
<dbReference type="GO" id="GO:0004198">
    <property type="term" value="F:calcium-dependent cysteine-type endopeptidase activity"/>
    <property type="evidence" value="ECO:0007669"/>
    <property type="project" value="InterPro"/>
</dbReference>
<dbReference type="InterPro" id="IPR022682">
    <property type="entry name" value="Calpain_domain_III"/>
</dbReference>
<dbReference type="PRINTS" id="PR00704">
    <property type="entry name" value="CALPAIN"/>
</dbReference>
<dbReference type="SUPFAM" id="SSF49758">
    <property type="entry name" value="Calpain large subunit, middle domain (domain III)"/>
    <property type="match status" value="1"/>
</dbReference>
<dbReference type="InterPro" id="IPR022684">
    <property type="entry name" value="Calpain_cysteine_protease"/>
</dbReference>